<sequence length="441" mass="50244">MAVESGNLRRDLMSKESVLYKNRKGDRLISAILYLLTPFAFMANPLLFVVCVTAQLVLQTLHGYRFSELFVVLLLNGFVYSSVSFAGLRFYDWIIIFSFAYVFINKRGHVAIPVRLLIFITSVFLVFLFHGMKTNEILEVVRYFVSILLIVVVLNTKPDMNLISESIIRICKVMLYNAIIVFAMIQLGRVHNYMSSFISTNVYIYSDEVRLNGFFSDPNKYMTFCLALLFIIDVFVENPTYKRNGILILSIATVLSMSRTALLCLGLYFFVKLLLKLKEKSPVLFGCCIITFSVVCILLLATPDIINSIINELYTLAARVLGREHTLEINATMKDDNRVYVWGKAIQFISQKPFWGNGWLAYQSLLPYPTHNTIVSLLLDGGAFVLTAYLYTFWPLFSNKRFGATISCVILPMLLLDLGNYRVLFLLLALIMLPSKGKAMQ</sequence>
<keyword evidence="3 5" id="KW-1133">Transmembrane helix</keyword>
<evidence type="ECO:0000256" key="1">
    <source>
        <dbReference type="ARBA" id="ARBA00004141"/>
    </source>
</evidence>
<proteinExistence type="predicted"/>
<evidence type="ECO:0000259" key="6">
    <source>
        <dbReference type="Pfam" id="PF04932"/>
    </source>
</evidence>
<evidence type="ECO:0000256" key="4">
    <source>
        <dbReference type="ARBA" id="ARBA00023136"/>
    </source>
</evidence>
<evidence type="ECO:0000313" key="7">
    <source>
        <dbReference type="EMBL" id="MSC80319.1"/>
    </source>
</evidence>
<keyword evidence="2 5" id="KW-0812">Transmembrane</keyword>
<dbReference type="GO" id="GO:0016020">
    <property type="term" value="C:membrane"/>
    <property type="evidence" value="ECO:0007669"/>
    <property type="project" value="UniProtKB-SubCell"/>
</dbReference>
<name>A0A6A8KNL7_9FIRM</name>
<protein>
    <recommendedName>
        <fullName evidence="6">O-antigen ligase-related domain-containing protein</fullName>
    </recommendedName>
</protein>
<feature type="transmembrane region" description="Helical" evidence="5">
    <location>
        <begin position="221"/>
        <end position="239"/>
    </location>
</feature>
<dbReference type="EMBL" id="WKQE01000005">
    <property type="protein sequence ID" value="MSC80319.1"/>
    <property type="molecule type" value="Genomic_DNA"/>
</dbReference>
<keyword evidence="4 5" id="KW-0472">Membrane</keyword>
<feature type="transmembrane region" description="Helical" evidence="5">
    <location>
        <begin position="374"/>
        <end position="397"/>
    </location>
</feature>
<evidence type="ECO:0000256" key="5">
    <source>
        <dbReference type="SAM" id="Phobius"/>
    </source>
</evidence>
<feature type="transmembrane region" description="Helical" evidence="5">
    <location>
        <begin position="283"/>
        <end position="301"/>
    </location>
</feature>
<dbReference type="Proteomes" id="UP000477010">
    <property type="component" value="Unassembled WGS sequence"/>
</dbReference>
<feature type="transmembrane region" description="Helical" evidence="5">
    <location>
        <begin position="31"/>
        <end position="58"/>
    </location>
</feature>
<feature type="transmembrane region" description="Helical" evidence="5">
    <location>
        <begin position="110"/>
        <end position="131"/>
    </location>
</feature>
<feature type="transmembrane region" description="Helical" evidence="5">
    <location>
        <begin position="246"/>
        <end position="271"/>
    </location>
</feature>
<gene>
    <name evidence="7" type="ORF">GKD85_05715</name>
</gene>
<feature type="transmembrane region" description="Helical" evidence="5">
    <location>
        <begin position="409"/>
        <end position="433"/>
    </location>
</feature>
<comment type="caution">
    <text evidence="7">The sequence shown here is derived from an EMBL/GenBank/DDBJ whole genome shotgun (WGS) entry which is preliminary data.</text>
</comment>
<evidence type="ECO:0000256" key="3">
    <source>
        <dbReference type="ARBA" id="ARBA00022989"/>
    </source>
</evidence>
<feature type="transmembrane region" description="Helical" evidence="5">
    <location>
        <begin position="78"/>
        <end position="103"/>
    </location>
</feature>
<feature type="transmembrane region" description="Helical" evidence="5">
    <location>
        <begin position="137"/>
        <end position="155"/>
    </location>
</feature>
<feature type="transmembrane region" description="Helical" evidence="5">
    <location>
        <begin position="167"/>
        <end position="187"/>
    </location>
</feature>
<dbReference type="Pfam" id="PF04932">
    <property type="entry name" value="Wzy_C"/>
    <property type="match status" value="1"/>
</dbReference>
<dbReference type="AlphaFoldDB" id="A0A6A8KNL7"/>
<dbReference type="InterPro" id="IPR007016">
    <property type="entry name" value="O-antigen_ligase-rel_domated"/>
</dbReference>
<evidence type="ECO:0000256" key="2">
    <source>
        <dbReference type="ARBA" id="ARBA00022692"/>
    </source>
</evidence>
<comment type="subcellular location">
    <subcellularLocation>
        <location evidence="1">Membrane</location>
        <topology evidence="1">Multi-pass membrane protein</topology>
    </subcellularLocation>
</comment>
<feature type="domain" description="O-antigen ligase-related" evidence="6">
    <location>
        <begin position="246"/>
        <end position="390"/>
    </location>
</feature>
<accession>A0A6A8KNL7</accession>
<organism evidence="7 8">
    <name type="scientific">Faecalibacterium prausnitzii</name>
    <dbReference type="NCBI Taxonomy" id="853"/>
    <lineage>
        <taxon>Bacteria</taxon>
        <taxon>Bacillati</taxon>
        <taxon>Bacillota</taxon>
        <taxon>Clostridia</taxon>
        <taxon>Eubacteriales</taxon>
        <taxon>Oscillospiraceae</taxon>
        <taxon>Faecalibacterium</taxon>
    </lineage>
</organism>
<reference evidence="7 8" key="1">
    <citation type="journal article" date="2019" name="Nat. Med.">
        <title>A library of human gut bacterial isolates paired with longitudinal multiomics data enables mechanistic microbiome research.</title>
        <authorList>
            <person name="Poyet M."/>
            <person name="Groussin M."/>
            <person name="Gibbons S.M."/>
            <person name="Avila-Pacheco J."/>
            <person name="Jiang X."/>
            <person name="Kearney S.M."/>
            <person name="Perrotta A.R."/>
            <person name="Berdy B."/>
            <person name="Zhao S."/>
            <person name="Lieberman T.D."/>
            <person name="Swanson P.K."/>
            <person name="Smith M."/>
            <person name="Roesemann S."/>
            <person name="Alexander J.E."/>
            <person name="Rich S.A."/>
            <person name="Livny J."/>
            <person name="Vlamakis H."/>
            <person name="Clish C."/>
            <person name="Bullock K."/>
            <person name="Deik A."/>
            <person name="Scott J."/>
            <person name="Pierce K.A."/>
            <person name="Xavier R.J."/>
            <person name="Alm E.J."/>
        </authorList>
    </citation>
    <scope>NUCLEOTIDE SEQUENCE [LARGE SCALE GENOMIC DNA]</scope>
    <source>
        <strain evidence="7 8">BIOML-B9</strain>
    </source>
</reference>
<evidence type="ECO:0000313" key="8">
    <source>
        <dbReference type="Proteomes" id="UP000477010"/>
    </source>
</evidence>